<sequence length="254" mass="28488">MPKLSQNITLESELQEDPAVKKWKEADKIARKFSGLLVKNVLPFAVRSFEDIDLSTPCSRSLIKFLTGVKQLKLWAFKMLDSSGKIPNGLFMGSINSLGDYDECMETVVPGYFRGQYCILDVSPPLPERRPFSSSDSMIREFINITDPESATAEFLTFGNYYYHLKFRSSICVPSTCNVEDIQKVVEKAVEQIGIAFAVTVPNCETKTETFLLSNSEIAILIILGLSLLLGVVSTIIDIWLKLSAKEEFYQAKN</sequence>
<dbReference type="PANTHER" id="PTHR11161">
    <property type="entry name" value="O-ACYLTRANSFERASE"/>
    <property type="match status" value="1"/>
</dbReference>
<reference evidence="3 4" key="1">
    <citation type="submission" date="2021-06" db="EMBL/GenBank/DDBJ databases">
        <title>Caerostris extrusa draft genome.</title>
        <authorList>
            <person name="Kono N."/>
            <person name="Arakawa K."/>
        </authorList>
    </citation>
    <scope>NUCLEOTIDE SEQUENCE [LARGE SCALE GENOMIC DNA]</scope>
</reference>
<keyword evidence="4" id="KW-1185">Reference proteome</keyword>
<proteinExistence type="predicted"/>
<gene>
    <name evidence="3" type="ORF">CEXT_241691</name>
</gene>
<accession>A0AAV4TCW7</accession>
<dbReference type="SMART" id="SM00703">
    <property type="entry name" value="NRF"/>
    <property type="match status" value="1"/>
</dbReference>
<keyword evidence="1" id="KW-0812">Transmembrane</keyword>
<comment type="caution">
    <text evidence="3">The sequence shown here is derived from an EMBL/GenBank/DDBJ whole genome shotgun (WGS) entry which is preliminary data.</text>
</comment>
<evidence type="ECO:0000259" key="2">
    <source>
        <dbReference type="SMART" id="SM00703"/>
    </source>
</evidence>
<evidence type="ECO:0000256" key="1">
    <source>
        <dbReference type="SAM" id="Phobius"/>
    </source>
</evidence>
<feature type="transmembrane region" description="Helical" evidence="1">
    <location>
        <begin position="218"/>
        <end position="241"/>
    </location>
</feature>
<keyword evidence="1" id="KW-1133">Transmembrane helix</keyword>
<organism evidence="3 4">
    <name type="scientific">Caerostris extrusa</name>
    <name type="common">Bark spider</name>
    <name type="synonym">Caerostris bankana</name>
    <dbReference type="NCBI Taxonomy" id="172846"/>
    <lineage>
        <taxon>Eukaryota</taxon>
        <taxon>Metazoa</taxon>
        <taxon>Ecdysozoa</taxon>
        <taxon>Arthropoda</taxon>
        <taxon>Chelicerata</taxon>
        <taxon>Arachnida</taxon>
        <taxon>Araneae</taxon>
        <taxon>Araneomorphae</taxon>
        <taxon>Entelegynae</taxon>
        <taxon>Araneoidea</taxon>
        <taxon>Araneidae</taxon>
        <taxon>Caerostris</taxon>
    </lineage>
</organism>
<name>A0AAV4TCW7_CAEEX</name>
<dbReference type="AlphaFoldDB" id="A0AAV4TCW7"/>
<dbReference type="EMBL" id="BPLR01011138">
    <property type="protein sequence ID" value="GIY44413.1"/>
    <property type="molecule type" value="Genomic_DNA"/>
</dbReference>
<dbReference type="Proteomes" id="UP001054945">
    <property type="component" value="Unassembled WGS sequence"/>
</dbReference>
<evidence type="ECO:0000313" key="4">
    <source>
        <dbReference type="Proteomes" id="UP001054945"/>
    </source>
</evidence>
<dbReference type="InterPro" id="IPR052728">
    <property type="entry name" value="O2_lipid_transport_reg"/>
</dbReference>
<dbReference type="Pfam" id="PF20146">
    <property type="entry name" value="NRF"/>
    <property type="match status" value="1"/>
</dbReference>
<protein>
    <recommendedName>
        <fullName evidence="2">Nose resistant-to-fluoxetine protein N-terminal domain-containing protein</fullName>
    </recommendedName>
</protein>
<evidence type="ECO:0000313" key="3">
    <source>
        <dbReference type="EMBL" id="GIY44413.1"/>
    </source>
</evidence>
<keyword evidence="1" id="KW-0472">Membrane</keyword>
<feature type="domain" description="Nose resistant-to-fluoxetine protein N-terminal" evidence="2">
    <location>
        <begin position="55"/>
        <end position="206"/>
    </location>
</feature>
<dbReference type="InterPro" id="IPR006621">
    <property type="entry name" value="Nose-resist-to-fluoxetine_N"/>
</dbReference>
<dbReference type="PANTHER" id="PTHR11161:SF0">
    <property type="entry name" value="O-ACYLTRANSFERASE LIKE PROTEIN"/>
    <property type="match status" value="1"/>
</dbReference>